<organism evidence="7 8">
    <name type="scientific">Actinomadura luzonensis</name>
    <dbReference type="NCBI Taxonomy" id="2805427"/>
    <lineage>
        <taxon>Bacteria</taxon>
        <taxon>Bacillati</taxon>
        <taxon>Actinomycetota</taxon>
        <taxon>Actinomycetes</taxon>
        <taxon>Streptosporangiales</taxon>
        <taxon>Thermomonosporaceae</taxon>
        <taxon>Actinomadura</taxon>
    </lineage>
</organism>
<dbReference type="PANTHER" id="PTHR13887:SF14">
    <property type="entry name" value="DISULFIDE BOND FORMATION PROTEIN D"/>
    <property type="match status" value="1"/>
</dbReference>
<evidence type="ECO:0000313" key="8">
    <source>
        <dbReference type="Proteomes" id="UP001317259"/>
    </source>
</evidence>
<evidence type="ECO:0000256" key="5">
    <source>
        <dbReference type="ARBA" id="ARBA00023284"/>
    </source>
</evidence>
<sequence length="253" mass="25594">MSTEARGRSRALRDARAAAERRRRKRIRLIAAGGGLIVVGLVAAIVIALVNAAGGRPSPAAAPGRAPAIATAGGALALGRAGAPVTVEVYLDYMCPYCGRFEAANGGEIARLVAAGTVRLELHPLAFLDQASGGTRYSTRAANAVATVADRAPDKVLPFTAALYAHQPAEGSQGLSDARIAALARESGVPAAVVDAFAGRSFEAWAAAATQRAFASGITGTPTVKIGGTPFKGDLYTTGPFTDAVTAAAKGAR</sequence>
<keyword evidence="2" id="KW-0732">Signal</keyword>
<comment type="similarity">
    <text evidence="1">Belongs to the thioredoxin family. DsbA subfamily.</text>
</comment>
<dbReference type="PANTHER" id="PTHR13887">
    <property type="entry name" value="GLUTATHIONE S-TRANSFERASE KAPPA"/>
    <property type="match status" value="1"/>
</dbReference>
<evidence type="ECO:0000256" key="2">
    <source>
        <dbReference type="ARBA" id="ARBA00022729"/>
    </source>
</evidence>
<feature type="domain" description="Thioredoxin-like fold" evidence="6">
    <location>
        <begin position="74"/>
        <end position="233"/>
    </location>
</feature>
<evidence type="ECO:0000256" key="3">
    <source>
        <dbReference type="ARBA" id="ARBA00023002"/>
    </source>
</evidence>
<name>A0ABT0G3L0_9ACTN</name>
<protein>
    <submittedName>
        <fullName evidence="7">DsbA family protein</fullName>
    </submittedName>
</protein>
<keyword evidence="4" id="KW-1015">Disulfide bond</keyword>
<keyword evidence="5" id="KW-0676">Redox-active center</keyword>
<dbReference type="EMBL" id="JAKRKC020000002">
    <property type="protein sequence ID" value="MCK2219160.1"/>
    <property type="molecule type" value="Genomic_DNA"/>
</dbReference>
<dbReference type="InterPro" id="IPR012336">
    <property type="entry name" value="Thioredoxin-like_fold"/>
</dbReference>
<keyword evidence="3" id="KW-0560">Oxidoreductase</keyword>
<proteinExistence type="inferred from homology"/>
<evidence type="ECO:0000313" key="7">
    <source>
        <dbReference type="EMBL" id="MCK2219160.1"/>
    </source>
</evidence>
<comment type="caution">
    <text evidence="7">The sequence shown here is derived from an EMBL/GenBank/DDBJ whole genome shotgun (WGS) entry which is preliminary data.</text>
</comment>
<reference evidence="7 8" key="1">
    <citation type="submission" date="2022-04" db="EMBL/GenBank/DDBJ databases">
        <title>Genome draft of Actinomadura sp. ATCC 31491.</title>
        <authorList>
            <person name="Shi X."/>
            <person name="Du Y."/>
        </authorList>
    </citation>
    <scope>NUCLEOTIDE SEQUENCE [LARGE SCALE GENOMIC DNA]</scope>
    <source>
        <strain evidence="7 8">ATCC 31491</strain>
    </source>
</reference>
<evidence type="ECO:0000256" key="1">
    <source>
        <dbReference type="ARBA" id="ARBA00005791"/>
    </source>
</evidence>
<evidence type="ECO:0000259" key="6">
    <source>
        <dbReference type="Pfam" id="PF13462"/>
    </source>
</evidence>
<accession>A0ABT0G3L0</accession>
<dbReference type="Pfam" id="PF13462">
    <property type="entry name" value="Thioredoxin_4"/>
    <property type="match status" value="1"/>
</dbReference>
<evidence type="ECO:0000256" key="4">
    <source>
        <dbReference type="ARBA" id="ARBA00023157"/>
    </source>
</evidence>
<keyword evidence="8" id="KW-1185">Reference proteome</keyword>
<dbReference type="Proteomes" id="UP001317259">
    <property type="component" value="Unassembled WGS sequence"/>
</dbReference>
<dbReference type="RefSeq" id="WP_242383537.1">
    <property type="nucleotide sequence ID" value="NZ_JAKRKC020000002.1"/>
</dbReference>
<gene>
    <name evidence="7" type="ORF">MF672_035990</name>
</gene>